<dbReference type="Proteomes" id="UP000663873">
    <property type="component" value="Unassembled WGS sequence"/>
</dbReference>
<evidence type="ECO:0000313" key="1">
    <source>
        <dbReference type="EMBL" id="CAF4929963.1"/>
    </source>
</evidence>
<keyword evidence="2" id="KW-1185">Reference proteome</keyword>
<name>A0A821WXY0_9BILA</name>
<proteinExistence type="predicted"/>
<comment type="caution">
    <text evidence="1">The sequence shown here is derived from an EMBL/GenBank/DDBJ whole genome shotgun (WGS) entry which is preliminary data.</text>
</comment>
<accession>A0A821WXY0</accession>
<protein>
    <submittedName>
        <fullName evidence="1">Uncharacterized protein</fullName>
    </submittedName>
</protein>
<dbReference type="EMBL" id="CAJOBP010085743">
    <property type="protein sequence ID" value="CAF4929963.1"/>
    <property type="molecule type" value="Genomic_DNA"/>
</dbReference>
<organism evidence="1 2">
    <name type="scientific">Rotaria socialis</name>
    <dbReference type="NCBI Taxonomy" id="392032"/>
    <lineage>
        <taxon>Eukaryota</taxon>
        <taxon>Metazoa</taxon>
        <taxon>Spiralia</taxon>
        <taxon>Gnathifera</taxon>
        <taxon>Rotifera</taxon>
        <taxon>Eurotatoria</taxon>
        <taxon>Bdelloidea</taxon>
        <taxon>Philodinida</taxon>
        <taxon>Philodinidae</taxon>
        <taxon>Rotaria</taxon>
    </lineage>
</organism>
<dbReference type="AlphaFoldDB" id="A0A821WXY0"/>
<sequence length="41" mass="4534">QGVQMAVDANLDKLVKDAPTRRAAVLTFNHEITYYGIVITT</sequence>
<reference evidence="1" key="1">
    <citation type="submission" date="2021-02" db="EMBL/GenBank/DDBJ databases">
        <authorList>
            <person name="Nowell W R."/>
        </authorList>
    </citation>
    <scope>NUCLEOTIDE SEQUENCE</scope>
</reference>
<evidence type="ECO:0000313" key="2">
    <source>
        <dbReference type="Proteomes" id="UP000663873"/>
    </source>
</evidence>
<feature type="non-terminal residue" evidence="1">
    <location>
        <position position="1"/>
    </location>
</feature>
<gene>
    <name evidence="1" type="ORF">UJA718_LOCUS46823</name>
</gene>